<keyword evidence="1" id="KW-0472">Membrane</keyword>
<organism evidence="2 3">
    <name type="scientific">Nocardioides zeae</name>
    <dbReference type="NCBI Taxonomy" id="1457234"/>
    <lineage>
        <taxon>Bacteria</taxon>
        <taxon>Bacillati</taxon>
        <taxon>Actinomycetota</taxon>
        <taxon>Actinomycetes</taxon>
        <taxon>Propionibacteriales</taxon>
        <taxon>Nocardioidaceae</taxon>
        <taxon>Nocardioides</taxon>
    </lineage>
</organism>
<dbReference type="AlphaFoldDB" id="A0A6P0HQC5"/>
<gene>
    <name evidence="2" type="ORF">G3T38_19605</name>
</gene>
<feature type="transmembrane region" description="Helical" evidence="1">
    <location>
        <begin position="141"/>
        <end position="165"/>
    </location>
</feature>
<feature type="transmembrane region" description="Helical" evidence="1">
    <location>
        <begin position="177"/>
        <end position="196"/>
    </location>
</feature>
<evidence type="ECO:0000313" key="2">
    <source>
        <dbReference type="EMBL" id="NEN80460.1"/>
    </source>
</evidence>
<dbReference type="Proteomes" id="UP000468687">
    <property type="component" value="Unassembled WGS sequence"/>
</dbReference>
<name>A0A6P0HQC5_9ACTN</name>
<evidence type="ECO:0000256" key="1">
    <source>
        <dbReference type="SAM" id="Phobius"/>
    </source>
</evidence>
<keyword evidence="1" id="KW-0812">Transmembrane</keyword>
<feature type="transmembrane region" description="Helical" evidence="1">
    <location>
        <begin position="98"/>
        <end position="121"/>
    </location>
</feature>
<feature type="transmembrane region" description="Helical" evidence="1">
    <location>
        <begin position="17"/>
        <end position="38"/>
    </location>
</feature>
<feature type="transmembrane region" description="Helical" evidence="1">
    <location>
        <begin position="202"/>
        <end position="222"/>
    </location>
</feature>
<proteinExistence type="predicted"/>
<reference evidence="2 3" key="1">
    <citation type="journal article" date="2014" name="Int. J. Syst. Evol. Microbiol.">
        <title>Nocardioides zeae sp. nov., isolated from the stem of Zea mays.</title>
        <authorList>
            <person name="Glaeser S.P."/>
            <person name="McInroy J.A."/>
            <person name="Busse H.J."/>
            <person name="Kampfer P."/>
        </authorList>
    </citation>
    <scope>NUCLEOTIDE SEQUENCE [LARGE SCALE GENOMIC DNA]</scope>
    <source>
        <strain evidence="2 3">JCM 30728</strain>
    </source>
</reference>
<keyword evidence="1" id="KW-1133">Transmembrane helix</keyword>
<evidence type="ECO:0008006" key="4">
    <source>
        <dbReference type="Google" id="ProtNLM"/>
    </source>
</evidence>
<dbReference type="RefSeq" id="WP_163774356.1">
    <property type="nucleotide sequence ID" value="NZ_JAAGXA010000020.1"/>
</dbReference>
<keyword evidence="3" id="KW-1185">Reference proteome</keyword>
<evidence type="ECO:0000313" key="3">
    <source>
        <dbReference type="Proteomes" id="UP000468687"/>
    </source>
</evidence>
<comment type="caution">
    <text evidence="2">The sequence shown here is derived from an EMBL/GenBank/DDBJ whole genome shotgun (WGS) entry which is preliminary data.</text>
</comment>
<accession>A0A6P0HQC5</accession>
<dbReference type="EMBL" id="JAAGXA010000020">
    <property type="protein sequence ID" value="NEN80460.1"/>
    <property type="molecule type" value="Genomic_DNA"/>
</dbReference>
<protein>
    <recommendedName>
        <fullName evidence="4">DUF4386 domain-containing protein</fullName>
    </recommendedName>
</protein>
<feature type="transmembrane region" description="Helical" evidence="1">
    <location>
        <begin position="58"/>
        <end position="86"/>
    </location>
</feature>
<sequence>MTATTSERATAAAELRILAICGWCGPATVAVAFAGWLVAGVLPFPLRASSTTAEVVRFYAGGVHVPLGIALASVGVSLVIPLVAAMSHLVRRVDDRPLLAQVQLVAGATTAALLVVPMLVMATAGFRPDRPADLTVLLNDLAWLLFLTPVAPFVIQNLVLATAVLTHPSSVFPRWVGYLNLWVGFTFTFDVLAYAFHTGPFAWHGLLIFWLALTSYAVWLVVMGWHVRRAAVTLLHESEEDR</sequence>